<accession>A0A5P6VRD3</accession>
<dbReference type="RefSeq" id="WP_151622231.1">
    <property type="nucleotide sequence ID" value="NZ_CP043028.1"/>
</dbReference>
<feature type="domain" description="PPM-type phosphatase" evidence="1">
    <location>
        <begin position="6"/>
        <end position="264"/>
    </location>
</feature>
<dbReference type="GO" id="GO:0004722">
    <property type="term" value="F:protein serine/threonine phosphatase activity"/>
    <property type="evidence" value="ECO:0007669"/>
    <property type="project" value="InterPro"/>
</dbReference>
<dbReference type="KEGG" id="pxv:FXF36_02040"/>
<dbReference type="PANTHER" id="PTHR47992">
    <property type="entry name" value="PROTEIN PHOSPHATASE"/>
    <property type="match status" value="1"/>
</dbReference>
<dbReference type="Pfam" id="PF13672">
    <property type="entry name" value="PP2C_2"/>
    <property type="match status" value="1"/>
</dbReference>
<gene>
    <name evidence="2" type="ORF">FXF36_02040</name>
</gene>
<dbReference type="SMART" id="SM00332">
    <property type="entry name" value="PP2Cc"/>
    <property type="match status" value="1"/>
</dbReference>
<dbReference type="EMBL" id="CP043028">
    <property type="protein sequence ID" value="QFJ53734.1"/>
    <property type="molecule type" value="Genomic_DNA"/>
</dbReference>
<dbReference type="SUPFAM" id="SSF81606">
    <property type="entry name" value="PP2C-like"/>
    <property type="match status" value="1"/>
</dbReference>
<name>A0A5P6VRD3_PSEXY</name>
<dbReference type="SMART" id="SM00331">
    <property type="entry name" value="PP2C_SIG"/>
    <property type="match status" value="1"/>
</dbReference>
<proteinExistence type="predicted"/>
<dbReference type="CDD" id="cd00143">
    <property type="entry name" value="PP2Cc"/>
    <property type="match status" value="1"/>
</dbReference>
<dbReference type="OrthoDB" id="9801841at2"/>
<dbReference type="PROSITE" id="PS51746">
    <property type="entry name" value="PPM_2"/>
    <property type="match status" value="1"/>
</dbReference>
<sequence>MANEYFIDAYSDIGNKKKVNQDALIVKQARSSKIGRVCFACLCDGMGGLSQGEIASASFINRMGQWFQTDFPQLLNSPSDETEDLSGNSTSYNSYWRSVENQWEQICKQINQGLGQYGSENGIKLGTTAVALLVIGDEYLVMSVGDSRAYKIDKRSLEQITHDQSYVQQQMDLGRMTPEEAAVSSQKSVLLQCIGASANVYPDFFRGKLERKNRILLCSDGLWRLLKSDEIIKYTAQRDGIKKMSEIVMRRGETDNISGVVIGV</sequence>
<organism evidence="2 3">
    <name type="scientific">Pseudobutyrivibrio xylanivorans</name>
    <dbReference type="NCBI Taxonomy" id="185007"/>
    <lineage>
        <taxon>Bacteria</taxon>
        <taxon>Bacillati</taxon>
        <taxon>Bacillota</taxon>
        <taxon>Clostridia</taxon>
        <taxon>Lachnospirales</taxon>
        <taxon>Lachnospiraceae</taxon>
        <taxon>Pseudobutyrivibrio</taxon>
    </lineage>
</organism>
<evidence type="ECO:0000313" key="3">
    <source>
        <dbReference type="Proteomes" id="UP000327030"/>
    </source>
</evidence>
<dbReference type="Gene3D" id="3.60.40.10">
    <property type="entry name" value="PPM-type phosphatase domain"/>
    <property type="match status" value="1"/>
</dbReference>
<dbReference type="InterPro" id="IPR036457">
    <property type="entry name" value="PPM-type-like_dom_sf"/>
</dbReference>
<dbReference type="InterPro" id="IPR001932">
    <property type="entry name" value="PPM-type_phosphatase-like_dom"/>
</dbReference>
<protein>
    <submittedName>
        <fullName evidence="2">Serine/threonine-protein phosphatase</fullName>
    </submittedName>
</protein>
<evidence type="ECO:0000259" key="1">
    <source>
        <dbReference type="PROSITE" id="PS51746"/>
    </source>
</evidence>
<evidence type="ECO:0000313" key="2">
    <source>
        <dbReference type="EMBL" id="QFJ53734.1"/>
    </source>
</evidence>
<dbReference type="InterPro" id="IPR015655">
    <property type="entry name" value="PP2C"/>
</dbReference>
<dbReference type="Proteomes" id="UP000327030">
    <property type="component" value="Chromosome 1"/>
</dbReference>
<dbReference type="AlphaFoldDB" id="A0A5P6VRD3"/>
<reference evidence="3" key="1">
    <citation type="submission" date="2019-08" db="EMBL/GenBank/DDBJ databases">
        <title>Complete Genome Sequence of the Polysaccharide-Degrading Rumen Bacterium Pseudobutyrivibrio xylanivorans MA3014.</title>
        <authorList>
            <person name="Palevich N."/>
            <person name="Maclean P.H."/>
            <person name="Kelly W.J."/>
            <person name="Leahy S.C."/>
            <person name="Rakonjac J."/>
            <person name="Attwood G.T."/>
        </authorList>
    </citation>
    <scope>NUCLEOTIDE SEQUENCE [LARGE SCALE GENOMIC DNA]</scope>
    <source>
        <strain evidence="3">MA3014</strain>
    </source>
</reference>